<sequence length="651" mass="76376">MKKEIVLSNGNMFINFDSFMNMRDFYFPYVGMFNHLNGEASGIGVWVDDKFSWIDNRWDIKFGYEKKTLVSNVILKNQELGIELIINDAIHKYSNMFLRKIRVKNLTDKDIKFRIYFYHPFKLNETEIGNTAYFNPKLKGILHYKVNTYLFISGSGGEIDYTVSKKNHISGSWKEIEEGKLKRTKIVQGEIDSAFGLIKDIKANQEETLYYYILAGYRYDDIKKLKQKVDKETPEHLLEETILFWRSWVQEKDRLHPAISMDIKSLYYRSLLITRAHIDNRGAIIAANDTSIYKFNKDHYSYLWPRDGSFVAIALDNAGYFHITENFFKFCADKITEDGYLLHKYSPDGSVGSSWHPWSDEEENFQLPIQEDETALVIYALYNHYKVSKNIEFIDFMYNKYVRPAAEFMISYRDEKTKLPLESYDLWEEKRGIFTYTASTVYAGLNTASFLANITGNKEESIRYKKAAEEVREAILKYLYDEKEGLFVRMLKINKDGSIYKDFTAESSLLLIPKFGIVPVDDYRFLNTLKYIEEKLWIKEGIGGLARYEGDYYHRVSENVAGNPWVITTLWLADVYLELGEYNKTFELINWVLKRKSESGLLAEQYDPFTGEPLSVNPLTWSHSTFCYVVQNLSKKLYQMDLEENFVRINV</sequence>
<dbReference type="AlphaFoldDB" id="A0AA46AD40"/>
<dbReference type="Pfam" id="PF00723">
    <property type="entry name" value="Glyco_hydro_15"/>
    <property type="match status" value="1"/>
</dbReference>
<dbReference type="RefSeq" id="WP_265133445.1">
    <property type="nucleotide sequence ID" value="NZ_FXTX01000002.1"/>
</dbReference>
<dbReference type="Proteomes" id="UP001157947">
    <property type="component" value="Unassembled WGS sequence"/>
</dbReference>
<dbReference type="GO" id="GO:0004553">
    <property type="term" value="F:hydrolase activity, hydrolyzing O-glycosyl compounds"/>
    <property type="evidence" value="ECO:0007669"/>
    <property type="project" value="UniProtKB-ARBA"/>
</dbReference>
<dbReference type="PANTHER" id="PTHR31616">
    <property type="entry name" value="TREHALASE"/>
    <property type="match status" value="1"/>
</dbReference>
<accession>A0AA46AD40</accession>
<gene>
    <name evidence="2" type="ORF">SAMN06264868_10267</name>
</gene>
<dbReference type="PANTHER" id="PTHR31616:SF13">
    <property type="entry name" value="GLUCAN 1,4-ALPHA-GLUCOSIDASE"/>
    <property type="match status" value="1"/>
</dbReference>
<evidence type="ECO:0000313" key="2">
    <source>
        <dbReference type="EMBL" id="SMP02362.1"/>
    </source>
</evidence>
<protein>
    <submittedName>
        <fullName evidence="2">Glucoamylase</fullName>
    </submittedName>
</protein>
<dbReference type="InterPro" id="IPR008928">
    <property type="entry name" value="6-hairpin_glycosidase_sf"/>
</dbReference>
<feature type="domain" description="GH15-like" evidence="1">
    <location>
        <begin position="264"/>
        <end position="626"/>
    </location>
</feature>
<proteinExistence type="predicted"/>
<dbReference type="Gene3D" id="1.50.10.10">
    <property type="match status" value="1"/>
</dbReference>
<dbReference type="SUPFAM" id="SSF48208">
    <property type="entry name" value="Six-hairpin glycosidases"/>
    <property type="match status" value="1"/>
</dbReference>
<name>A0AA46AD40_9AQUI</name>
<dbReference type="InterPro" id="IPR011613">
    <property type="entry name" value="GH15-like"/>
</dbReference>
<organism evidence="2 3">
    <name type="scientific">Venenivibrio stagnispumantis</name>
    <dbReference type="NCBI Taxonomy" id="407998"/>
    <lineage>
        <taxon>Bacteria</taxon>
        <taxon>Pseudomonadati</taxon>
        <taxon>Aquificota</taxon>
        <taxon>Aquificia</taxon>
        <taxon>Aquificales</taxon>
        <taxon>Hydrogenothermaceae</taxon>
        <taxon>Venenivibrio</taxon>
    </lineage>
</organism>
<dbReference type="InterPro" id="IPR012341">
    <property type="entry name" value="6hp_glycosidase-like_sf"/>
</dbReference>
<reference evidence="2" key="1">
    <citation type="submission" date="2017-05" db="EMBL/GenBank/DDBJ databases">
        <authorList>
            <person name="Varghese N."/>
            <person name="Submissions S."/>
        </authorList>
    </citation>
    <scope>NUCLEOTIDE SEQUENCE</scope>
    <source>
        <strain evidence="2">DSM 18763</strain>
    </source>
</reference>
<evidence type="ECO:0000259" key="1">
    <source>
        <dbReference type="Pfam" id="PF00723"/>
    </source>
</evidence>
<dbReference type="EMBL" id="FXTX01000002">
    <property type="protein sequence ID" value="SMP02362.1"/>
    <property type="molecule type" value="Genomic_DNA"/>
</dbReference>
<comment type="caution">
    <text evidence="2">The sequence shown here is derived from an EMBL/GenBank/DDBJ whole genome shotgun (WGS) entry which is preliminary data.</text>
</comment>
<dbReference type="GO" id="GO:0005975">
    <property type="term" value="P:carbohydrate metabolic process"/>
    <property type="evidence" value="ECO:0007669"/>
    <property type="project" value="InterPro"/>
</dbReference>
<evidence type="ECO:0000313" key="3">
    <source>
        <dbReference type="Proteomes" id="UP001157947"/>
    </source>
</evidence>
<keyword evidence="3" id="KW-1185">Reference proteome</keyword>